<feature type="region of interest" description="Disordered" evidence="1">
    <location>
        <begin position="90"/>
        <end position="130"/>
    </location>
</feature>
<protein>
    <recommendedName>
        <fullName evidence="4">NYN domain-containing protein</fullName>
    </recommendedName>
</protein>
<dbReference type="STRING" id="930990.A0A067LXZ9"/>
<accession>A0A067LXZ9</accession>
<dbReference type="CDD" id="cd18724">
    <property type="entry name" value="PIN_LabA-like"/>
    <property type="match status" value="1"/>
</dbReference>
<feature type="compositionally biased region" description="Low complexity" evidence="1">
    <location>
        <begin position="323"/>
        <end position="336"/>
    </location>
</feature>
<feature type="compositionally biased region" description="Polar residues" evidence="1">
    <location>
        <begin position="283"/>
        <end position="303"/>
    </location>
</feature>
<feature type="region of interest" description="Disordered" evidence="1">
    <location>
        <begin position="161"/>
        <end position="187"/>
    </location>
</feature>
<feature type="compositionally biased region" description="Low complexity" evidence="1">
    <location>
        <begin position="90"/>
        <end position="101"/>
    </location>
</feature>
<gene>
    <name evidence="2" type="ORF">BOTBODRAFT_59559</name>
</gene>
<dbReference type="AlphaFoldDB" id="A0A067LXZ9"/>
<feature type="compositionally biased region" description="Acidic residues" evidence="1">
    <location>
        <begin position="262"/>
        <end position="278"/>
    </location>
</feature>
<organism evidence="2 3">
    <name type="scientific">Botryobasidium botryosum (strain FD-172 SS1)</name>
    <dbReference type="NCBI Taxonomy" id="930990"/>
    <lineage>
        <taxon>Eukaryota</taxon>
        <taxon>Fungi</taxon>
        <taxon>Dikarya</taxon>
        <taxon>Basidiomycota</taxon>
        <taxon>Agaricomycotina</taxon>
        <taxon>Agaricomycetes</taxon>
        <taxon>Cantharellales</taxon>
        <taxon>Botryobasidiaceae</taxon>
        <taxon>Botryobasidium</taxon>
    </lineage>
</organism>
<feature type="compositionally biased region" description="Low complexity" evidence="1">
    <location>
        <begin position="627"/>
        <end position="638"/>
    </location>
</feature>
<dbReference type="OrthoDB" id="5590473at2759"/>
<evidence type="ECO:0000256" key="1">
    <source>
        <dbReference type="SAM" id="MobiDB-lite"/>
    </source>
</evidence>
<evidence type="ECO:0000313" key="2">
    <source>
        <dbReference type="EMBL" id="KDQ08114.1"/>
    </source>
</evidence>
<feature type="region of interest" description="Disordered" evidence="1">
    <location>
        <begin position="215"/>
        <end position="353"/>
    </location>
</feature>
<dbReference type="EMBL" id="KL198095">
    <property type="protein sequence ID" value="KDQ08114.1"/>
    <property type="molecule type" value="Genomic_DNA"/>
</dbReference>
<evidence type="ECO:0008006" key="4">
    <source>
        <dbReference type="Google" id="ProtNLM"/>
    </source>
</evidence>
<feature type="compositionally biased region" description="Basic residues" evidence="1">
    <location>
        <begin position="236"/>
        <end position="249"/>
    </location>
</feature>
<dbReference type="HOGENOM" id="CLU_333753_0_0_1"/>
<dbReference type="Proteomes" id="UP000027195">
    <property type="component" value="Unassembled WGS sequence"/>
</dbReference>
<sequence length="754" mass="79669">MTASLSDTTESTIATPFSPFSSGQSMISNGSDATGTSEESADLGAFQSIFRALSQLHVHHNNTRGTANATAVASPAPLSPSLSPYALTGATFSSRSRSPSRSPDPHPSIAESEIRLSDDEGTDSDVDSIGTLSHHSAIPLEGDADGTTVWTHQPIATYITSDFRNSDDSPVPPTGVNSSADGKDNPNLGDLESALVFLAKERARLALKLDAGPLSAQGSTRLAGSNRHAESGKHVATPRKNRRRRRGHGRRDAEEAGPAAGDVDDLHDGDDGDEDENEDNRTETNGSTSSQERNSRSVASPSNPKVKPALQPHDIIDSYSIQPSRPLHAPSASSSSRPRRSRGNEPRHTPLQTRLISFARRLAKTMPADLHSLARLTTDPQGLILNPGVGPGISDEKLVQDGFFDPRGSSSDSRTLVGESLLHVFIDHSNILIGFLEWLKRQPAYAAYSGPSKLKPKLSHYALLILLERGRPCARRVLVASSPLHQSLDEVARMGYEVSVLQRVAIKEGAGSSGSSGKGKWGTEIVSAGRGRGGFSVTPGMLIGAAGQGSGTGTSTESDSAQASVSPGKSRPRGGGQPAHPGHRRNPSAPSSIPSVPPPVSIRQRLSHRRQQSSSDNILVGSPSKLGQNGQSGSVGNSRIASNATRPRYREEAVDELLQLKLLQSLLDTPSPPPAGSTIVLATGDGASSQFNPDGFLGCVRRAIERGWKVELVGWEDGTSRAWKELMDLTGDGKGGKGSLTIVGLEKWGLDLLE</sequence>
<reference evidence="3" key="1">
    <citation type="journal article" date="2014" name="Proc. Natl. Acad. Sci. U.S.A.">
        <title>Extensive sampling of basidiomycete genomes demonstrates inadequacy of the white-rot/brown-rot paradigm for wood decay fungi.</title>
        <authorList>
            <person name="Riley R."/>
            <person name="Salamov A.A."/>
            <person name="Brown D.W."/>
            <person name="Nagy L.G."/>
            <person name="Floudas D."/>
            <person name="Held B.W."/>
            <person name="Levasseur A."/>
            <person name="Lombard V."/>
            <person name="Morin E."/>
            <person name="Otillar R."/>
            <person name="Lindquist E.A."/>
            <person name="Sun H."/>
            <person name="LaButti K.M."/>
            <person name="Schmutz J."/>
            <person name="Jabbour D."/>
            <person name="Luo H."/>
            <person name="Baker S.E."/>
            <person name="Pisabarro A.G."/>
            <person name="Walton J.D."/>
            <person name="Blanchette R.A."/>
            <person name="Henrissat B."/>
            <person name="Martin F."/>
            <person name="Cullen D."/>
            <person name="Hibbett D.S."/>
            <person name="Grigoriev I.V."/>
        </authorList>
    </citation>
    <scope>NUCLEOTIDE SEQUENCE [LARGE SCALE GENOMIC DNA]</scope>
    <source>
        <strain evidence="3">FD-172 SS1</strain>
    </source>
</reference>
<name>A0A067LXZ9_BOTB1</name>
<evidence type="ECO:0000313" key="3">
    <source>
        <dbReference type="Proteomes" id="UP000027195"/>
    </source>
</evidence>
<feature type="region of interest" description="Disordered" evidence="1">
    <location>
        <begin position="539"/>
        <end position="647"/>
    </location>
</feature>
<keyword evidence="3" id="KW-1185">Reference proteome</keyword>
<proteinExistence type="predicted"/>
<feature type="region of interest" description="Disordered" evidence="1">
    <location>
        <begin position="1"/>
        <end position="39"/>
    </location>
</feature>
<dbReference type="InParanoid" id="A0A067LXZ9"/>
<feature type="compositionally biased region" description="Polar residues" evidence="1">
    <location>
        <begin position="1"/>
        <end position="38"/>
    </location>
</feature>